<sequence length="128" mass="13975">MCDRNNRPMLGKRRPSVARSDRAPRVVQLRICEYLPVGNWSRPPAAARIQLTCKAKSHNDSGALPTAGGGDEMSGRPVELRRQRPRAGLITRPALADSCEFTGRGCESTWAGVKYALGADVKTSTRKL</sequence>
<organism evidence="2 3">
    <name type="scientific">Mycobacterium marinum (strain ATCC BAA-535 / M)</name>
    <dbReference type="NCBI Taxonomy" id="216594"/>
    <lineage>
        <taxon>Bacteria</taxon>
        <taxon>Bacillati</taxon>
        <taxon>Actinomycetota</taxon>
        <taxon>Actinomycetes</taxon>
        <taxon>Mycobacteriales</taxon>
        <taxon>Mycobacteriaceae</taxon>
        <taxon>Mycobacterium</taxon>
        <taxon>Mycobacterium ulcerans group</taxon>
    </lineage>
</organism>
<gene>
    <name evidence="2" type="ordered locus">MMAR_0096</name>
</gene>
<evidence type="ECO:0000313" key="3">
    <source>
        <dbReference type="Proteomes" id="UP000001190"/>
    </source>
</evidence>
<proteinExistence type="predicted"/>
<feature type="region of interest" description="Disordered" evidence="1">
    <location>
        <begin position="57"/>
        <end position="87"/>
    </location>
</feature>
<reference evidence="2 3" key="1">
    <citation type="journal article" date="2008" name="Genome Res.">
        <title>Insights from the complete genome sequence of Mycobacterium marinum on the evolution of Mycobacterium tuberculosis.</title>
        <authorList>
            <person name="Stinear T.P."/>
            <person name="Seemann T."/>
            <person name="Harrison P.F."/>
            <person name="Jenkin G.A."/>
            <person name="Davies J.K."/>
            <person name="Johnson P.D."/>
            <person name="Abdellah Z."/>
            <person name="Arrowsmith C."/>
            <person name="Chillingworth T."/>
            <person name="Churcher C."/>
            <person name="Clarke K."/>
            <person name="Cronin A."/>
            <person name="Davis P."/>
            <person name="Goodhead I."/>
            <person name="Holroyd N."/>
            <person name="Jagels K."/>
            <person name="Lord A."/>
            <person name="Moule S."/>
            <person name="Mungall K."/>
            <person name="Norbertczak H."/>
            <person name="Quail M.A."/>
            <person name="Rabbinowitsch E."/>
            <person name="Walker D."/>
            <person name="White B."/>
            <person name="Whitehead S."/>
            <person name="Small P.L."/>
            <person name="Brosch R."/>
            <person name="Ramakrishnan L."/>
            <person name="Fischbach M.A."/>
            <person name="Parkhill J."/>
            <person name="Cole S.T."/>
        </authorList>
    </citation>
    <scope>NUCLEOTIDE SEQUENCE [LARGE SCALE GENOMIC DNA]</scope>
    <source>
        <strain evidence="3">ATCC BAA-535 / M</strain>
    </source>
</reference>
<feature type="region of interest" description="Disordered" evidence="1">
    <location>
        <begin position="1"/>
        <end position="21"/>
    </location>
</feature>
<dbReference type="HOGENOM" id="CLU_1957158_0_0_11"/>
<dbReference type="EMBL" id="CP000854">
    <property type="protein sequence ID" value="ACC38567.1"/>
    <property type="molecule type" value="Genomic_DNA"/>
</dbReference>
<dbReference type="STRING" id="216594.MMAR_0096"/>
<evidence type="ECO:0000313" key="2">
    <source>
        <dbReference type="EMBL" id="ACC38567.1"/>
    </source>
</evidence>
<accession>B2HJ98</accession>
<keyword evidence="3" id="KW-1185">Reference proteome</keyword>
<dbReference type="Proteomes" id="UP000001190">
    <property type="component" value="Chromosome"/>
</dbReference>
<dbReference type="KEGG" id="mmi:MMAR_0096"/>
<dbReference type="AlphaFoldDB" id="B2HJ98"/>
<evidence type="ECO:0000256" key="1">
    <source>
        <dbReference type="SAM" id="MobiDB-lite"/>
    </source>
</evidence>
<name>B2HJ98_MYCMM</name>
<protein>
    <submittedName>
        <fullName evidence="2">Uncharacterized protein</fullName>
    </submittedName>
</protein>